<sequence>MKTKQQWLFQLRKCGTLATLETVAERIEKRLTAEERPAFWLATDHRRAEITMKKLYDTIPANVWRYVK</sequence>
<proteinExistence type="inferred from homology"/>
<dbReference type="RefSeq" id="WP_041937892.1">
    <property type="nucleotide sequence ID" value="NZ_CP110358.1"/>
</dbReference>
<dbReference type="EMBL" id="NMVR01000027">
    <property type="protein sequence ID" value="PJG38966.1"/>
    <property type="molecule type" value="Genomic_DNA"/>
</dbReference>
<protein>
    <submittedName>
        <fullName evidence="2">Hemolysin activation protein</fullName>
    </submittedName>
</protein>
<dbReference type="InterPro" id="IPR007985">
    <property type="entry name" value="Hemolysn_expr_modulating_HHA"/>
</dbReference>
<dbReference type="Proteomes" id="UP000231328">
    <property type="component" value="Unassembled WGS sequence"/>
</dbReference>
<reference evidence="2 3" key="1">
    <citation type="submission" date="2017-07" db="EMBL/GenBank/DDBJ databases">
        <title>Draft genome sequence of Enterobacter cloacae ST128, a clinical strain coproducing KPC-2 and NDM-1 carbapenemases.</title>
        <authorList>
            <person name="Li X."/>
        </authorList>
    </citation>
    <scope>NUCLEOTIDE SEQUENCE [LARGE SCALE GENOMIC DNA]</scope>
    <source>
        <strain evidence="2 3">HBY</strain>
    </source>
</reference>
<dbReference type="AlphaFoldDB" id="A0AAP8GKS5"/>
<gene>
    <name evidence="2" type="ORF">CGZ54_15165</name>
</gene>
<comment type="caution">
    <text evidence="2">The sequence shown here is derived from an EMBL/GenBank/DDBJ whole genome shotgun (WGS) entry which is preliminary data.</text>
</comment>
<dbReference type="Gene3D" id="1.20.1280.40">
    <property type="entry name" value="HHA"/>
    <property type="match status" value="1"/>
</dbReference>
<name>A0AAP8GKS5_9ENTR</name>
<comment type="similarity">
    <text evidence="1">Belongs to the Hha/YmoA/Cnu family.</text>
</comment>
<organism evidence="2 3">
    <name type="scientific">Enterobacter hormaechei</name>
    <dbReference type="NCBI Taxonomy" id="158836"/>
    <lineage>
        <taxon>Bacteria</taxon>
        <taxon>Pseudomonadati</taxon>
        <taxon>Pseudomonadota</taxon>
        <taxon>Gammaproteobacteria</taxon>
        <taxon>Enterobacterales</taxon>
        <taxon>Enterobacteriaceae</taxon>
        <taxon>Enterobacter</taxon>
        <taxon>Enterobacter cloacae complex</taxon>
    </lineage>
</organism>
<evidence type="ECO:0000313" key="2">
    <source>
        <dbReference type="EMBL" id="PJG38966.1"/>
    </source>
</evidence>
<dbReference type="InterPro" id="IPR036666">
    <property type="entry name" value="HHA_sf"/>
</dbReference>
<dbReference type="Pfam" id="PF05321">
    <property type="entry name" value="HHA"/>
    <property type="match status" value="1"/>
</dbReference>
<accession>A0AAP8GKS5</accession>
<evidence type="ECO:0000313" key="3">
    <source>
        <dbReference type="Proteomes" id="UP000231328"/>
    </source>
</evidence>
<evidence type="ECO:0000256" key="1">
    <source>
        <dbReference type="ARBA" id="ARBA00010526"/>
    </source>
</evidence>
<dbReference type="SUPFAM" id="SSF68989">
    <property type="entry name" value="Hemolysin expression modulating protein HHA"/>
    <property type="match status" value="1"/>
</dbReference>